<evidence type="ECO:0000313" key="1">
    <source>
        <dbReference type="EMBL" id="MBP1922238.1"/>
    </source>
</evidence>
<protein>
    <submittedName>
        <fullName evidence="1">Uncharacterized protein</fullName>
    </submittedName>
</protein>
<comment type="caution">
    <text evidence="1">The sequence shown here is derived from an EMBL/GenBank/DDBJ whole genome shotgun (WGS) entry which is preliminary data.</text>
</comment>
<sequence>MGGLTVEWAVRPGEVSGRSVTSRAVARTETLSPLATRLRA</sequence>
<name>A0A8T4GCR9_9EURY</name>
<evidence type="ECO:0000313" key="2">
    <source>
        <dbReference type="Proteomes" id="UP000823588"/>
    </source>
</evidence>
<accession>A0A8T4GCR9</accession>
<reference evidence="1" key="1">
    <citation type="submission" date="2021-03" db="EMBL/GenBank/DDBJ databases">
        <title>Genomic Encyclopedia of Type Strains, Phase IV (KMG-IV): sequencing the most valuable type-strain genomes for metagenomic binning, comparative biology and taxonomic classification.</title>
        <authorList>
            <person name="Goeker M."/>
        </authorList>
    </citation>
    <scope>NUCLEOTIDE SEQUENCE</scope>
    <source>
        <strain evidence="1">DSM 23564</strain>
    </source>
</reference>
<gene>
    <name evidence="1" type="ORF">J2751_001244</name>
</gene>
<proteinExistence type="predicted"/>
<dbReference type="EMBL" id="JAGGKQ010000006">
    <property type="protein sequence ID" value="MBP1922238.1"/>
    <property type="molecule type" value="Genomic_DNA"/>
</dbReference>
<dbReference type="RefSeq" id="WP_280900826.1">
    <property type="nucleotide sequence ID" value="NZ_JAGGKQ010000006.1"/>
</dbReference>
<keyword evidence="2" id="KW-1185">Reference proteome</keyword>
<dbReference type="Proteomes" id="UP000823588">
    <property type="component" value="Unassembled WGS sequence"/>
</dbReference>
<dbReference type="AlphaFoldDB" id="A0A8T4GCR9"/>
<organism evidence="1 2">
    <name type="scientific">Halorubrum alkaliphilum</name>
    <dbReference type="NCBI Taxonomy" id="261290"/>
    <lineage>
        <taxon>Archaea</taxon>
        <taxon>Methanobacteriati</taxon>
        <taxon>Methanobacteriota</taxon>
        <taxon>Stenosarchaea group</taxon>
        <taxon>Halobacteria</taxon>
        <taxon>Halobacteriales</taxon>
        <taxon>Haloferacaceae</taxon>
        <taxon>Halorubrum</taxon>
    </lineage>
</organism>